<feature type="region of interest" description="Disordered" evidence="1">
    <location>
        <begin position="209"/>
        <end position="248"/>
    </location>
</feature>
<evidence type="ECO:0000256" key="1">
    <source>
        <dbReference type="SAM" id="MobiDB-lite"/>
    </source>
</evidence>
<comment type="caution">
    <text evidence="2">The sequence shown here is derived from an EMBL/GenBank/DDBJ whole genome shotgun (WGS) entry which is preliminary data.</text>
</comment>
<sequence>MSALVSIPDSKSDTEVTPEEAKRREDIFQDFTQFAAQIFVDPFSMDEVPRSLEGRTKGRFGSSKDLLLHSSAVHDLFFRSFVTSAFAGLQHGQQVSMRDVQSAVDACVENFLEVDITEFIRTLCGHYVRNNKNKETFTETRINEELQSVPIRLPSLSIEERIKDLKKTLCGECESVTGLHKSITAKFFSILGRYFKAVPPSMDHFFYCPQQSDGPRKSVPESFSESETYEAEQAAEDEAQDKDSDVGSDAAFDDVDTGILIEDFGSVPQYEMDDLSDFESQGSDSEFERDTEDDQDIKSPLFLQLTCSLRDRSSHGQPMTPVSINTLPVCLGEIIRKFEDDDECLDPFSPSVRISLDLICLTLSPEPDYSVLKSSARSTPSRSNSFSSTSSLMSVSPQDKRSGMFDFRRQDSKATSHDIDGIDSLDPLHDLLHSQRQALNITCDAIRWLLQDEIVSELRHIGPVNKSMLEKVEAHVKQSEDHSSCISRDVRLHFVFGAEQSMELFVKEFKKINLPEYVLNNTEKYYYLTSFVEKQVAVTLPLVLEGDTSDSVRQFEKSLEDQNDALTPKAVMDAGKGTEEIAIPLEVENTVDTHTTANEGLLAIYVEKQSTITQQEESNDLDSSIGPLAVTVSLQEDPKENEPSTPPSKHPHLGEVGKQHPTQEEPDSPAAATPVKYSSFASSAGSTPVGKLIIPAADVSTADSSNTAAEDDESGTPSPCTPRQEEHSDEIAEKYLQFWLVMRIFDNEVDIFFHRRESDDPKSFCATRANGLVEMVTNSIHEKCRIVNQRMLLHELYETKKCNSLLFPESDEDIWKHEDVQISVSPLGVHISKGDSKGRVTSKFVQVQFLFQPGHFGCNSVWYTHLPVHQRLFDTSGRTGISRGLKAIKSVLDRFGVSNRKDMFVYKDVSTGAVFYFRLFESLCSSDSSNQFPSELRAPDDDDDECRSGMSSVASLAGSRTSSQWSLVKPGELDEEVIESKLKKQTSAPERDTISDSGRSIQSVQPVIDKSIALHVYGVDEPGPEITVELVEVLQNRINEAMLEVLSVLLSRNPNCKLTYADVRFIQPQGQAPKTTLTLIIPPMDVNFLCPLAFYLRQNLLQLLHTPRYMDLNTSHHFKAVSGSKTEATGSASGESCRLEPEIYLYNRPHSSGGKGLRSLHVSIL</sequence>
<proteinExistence type="predicted"/>
<feature type="region of interest" description="Disordered" evidence="1">
    <location>
        <begin position="275"/>
        <end position="295"/>
    </location>
</feature>
<organism evidence="2 3">
    <name type="scientific">Desmophyllum pertusum</name>
    <dbReference type="NCBI Taxonomy" id="174260"/>
    <lineage>
        <taxon>Eukaryota</taxon>
        <taxon>Metazoa</taxon>
        <taxon>Cnidaria</taxon>
        <taxon>Anthozoa</taxon>
        <taxon>Hexacorallia</taxon>
        <taxon>Scleractinia</taxon>
        <taxon>Caryophylliina</taxon>
        <taxon>Caryophylliidae</taxon>
        <taxon>Desmophyllum</taxon>
    </lineage>
</organism>
<feature type="region of interest" description="Disordered" evidence="1">
    <location>
        <begin position="702"/>
        <end position="727"/>
    </location>
</feature>
<name>A0A9W9ZRJ3_9CNID</name>
<accession>A0A9W9ZRJ3</accession>
<dbReference type="OrthoDB" id="43547at2759"/>
<feature type="compositionally biased region" description="Acidic residues" evidence="1">
    <location>
        <begin position="285"/>
        <end position="295"/>
    </location>
</feature>
<dbReference type="PANTHER" id="PTHR14918:SF3">
    <property type="entry name" value="KICSTOR COMPLEX PROTEIN SZT2"/>
    <property type="match status" value="1"/>
</dbReference>
<keyword evidence="3" id="KW-1185">Reference proteome</keyword>
<feature type="compositionally biased region" description="Basic and acidic residues" evidence="1">
    <location>
        <begin position="10"/>
        <end position="21"/>
    </location>
</feature>
<evidence type="ECO:0000313" key="3">
    <source>
        <dbReference type="Proteomes" id="UP001163046"/>
    </source>
</evidence>
<dbReference type="EMBL" id="MU825876">
    <property type="protein sequence ID" value="KAJ7386496.1"/>
    <property type="molecule type" value="Genomic_DNA"/>
</dbReference>
<feature type="region of interest" description="Disordered" evidence="1">
    <location>
        <begin position="926"/>
        <end position="957"/>
    </location>
</feature>
<feature type="region of interest" description="Disordered" evidence="1">
    <location>
        <begin position="1"/>
        <end position="21"/>
    </location>
</feature>
<feature type="compositionally biased region" description="Basic and acidic residues" evidence="1">
    <location>
        <begin position="652"/>
        <end position="663"/>
    </location>
</feature>
<protein>
    <submittedName>
        <fullName evidence="2">Uncharacterized protein</fullName>
    </submittedName>
</protein>
<dbReference type="Proteomes" id="UP001163046">
    <property type="component" value="Unassembled WGS sequence"/>
</dbReference>
<dbReference type="GO" id="GO:0005777">
    <property type="term" value="C:peroxisome"/>
    <property type="evidence" value="ECO:0007669"/>
    <property type="project" value="InterPro"/>
</dbReference>
<feature type="compositionally biased region" description="Low complexity" evidence="1">
    <location>
        <begin position="374"/>
        <end position="396"/>
    </location>
</feature>
<evidence type="ECO:0000313" key="2">
    <source>
        <dbReference type="EMBL" id="KAJ7386496.1"/>
    </source>
</evidence>
<feature type="region of interest" description="Disordered" evidence="1">
    <location>
        <begin position="635"/>
        <end position="675"/>
    </location>
</feature>
<feature type="compositionally biased region" description="Acidic residues" evidence="1">
    <location>
        <begin position="227"/>
        <end position="240"/>
    </location>
</feature>
<dbReference type="PANTHER" id="PTHR14918">
    <property type="entry name" value="KICSTOR COMPLEX PROTEIN SZT2"/>
    <property type="match status" value="1"/>
</dbReference>
<dbReference type="AlphaFoldDB" id="A0A9W9ZRJ3"/>
<gene>
    <name evidence="2" type="ORF">OS493_008630</name>
</gene>
<reference evidence="2" key="1">
    <citation type="submission" date="2023-01" db="EMBL/GenBank/DDBJ databases">
        <title>Genome assembly of the deep-sea coral Lophelia pertusa.</title>
        <authorList>
            <person name="Herrera S."/>
            <person name="Cordes E."/>
        </authorList>
    </citation>
    <scope>NUCLEOTIDE SEQUENCE</scope>
    <source>
        <strain evidence="2">USNM1676648</strain>
        <tissue evidence="2">Polyp</tissue>
    </source>
</reference>
<dbReference type="InterPro" id="IPR033228">
    <property type="entry name" value="SZT2"/>
</dbReference>
<feature type="region of interest" description="Disordered" evidence="1">
    <location>
        <begin position="371"/>
        <end position="403"/>
    </location>
</feature>